<dbReference type="EMBL" id="CP106856">
    <property type="protein sequence ID" value="UYB36310.1"/>
    <property type="molecule type" value="Genomic_DNA"/>
</dbReference>
<reference evidence="2" key="1">
    <citation type="submission" date="2022-09" db="EMBL/GenBank/DDBJ databases">
        <authorList>
            <person name="Li D."/>
            <person name="Cheng J."/>
            <person name="Li Y."/>
        </authorList>
    </citation>
    <scope>NUCLEOTIDE SEQUENCE</scope>
    <source>
        <strain evidence="2">DL</strain>
    </source>
</reference>
<evidence type="ECO:0000256" key="1">
    <source>
        <dbReference type="SAM" id="Phobius"/>
    </source>
</evidence>
<feature type="transmembrane region" description="Helical" evidence="1">
    <location>
        <begin position="44"/>
        <end position="64"/>
    </location>
</feature>
<keyword evidence="3" id="KW-1185">Reference proteome</keyword>
<protein>
    <submittedName>
        <fullName evidence="2">Uncharacterized protein</fullName>
    </submittedName>
</protein>
<sequence>MTAPARSSRRALLLLGLLLLLMGTVSVAVNLPYLPDGGGYDAAVPWIAAGCGVIGIAGSIWCLVQYRRGPESTGLLLRGGRSRMFSAIMLGVCVVLLLVGLALDQPTISTGLPSLLAFNFTRSLFTTESPQDFPRQDAVQPGNSVG</sequence>
<keyword evidence="1" id="KW-0812">Transmembrane</keyword>
<dbReference type="Proteomes" id="UP001063368">
    <property type="component" value="Chromosome"/>
</dbReference>
<keyword evidence="1" id="KW-0472">Membrane</keyword>
<organism evidence="2 3">
    <name type="scientific">Arthrobacter koreensis</name>
    <dbReference type="NCBI Taxonomy" id="199136"/>
    <lineage>
        <taxon>Bacteria</taxon>
        <taxon>Bacillati</taxon>
        <taxon>Actinomycetota</taxon>
        <taxon>Actinomycetes</taxon>
        <taxon>Micrococcales</taxon>
        <taxon>Micrococcaceae</taxon>
        <taxon>Arthrobacter</taxon>
    </lineage>
</organism>
<proteinExistence type="predicted"/>
<evidence type="ECO:0000313" key="3">
    <source>
        <dbReference type="Proteomes" id="UP001063368"/>
    </source>
</evidence>
<name>A0ABY6FSX2_9MICC</name>
<dbReference type="RefSeq" id="WP_263128009.1">
    <property type="nucleotide sequence ID" value="NZ_CP106856.1"/>
</dbReference>
<accession>A0ABY6FSX2</accession>
<feature type="transmembrane region" description="Helical" evidence="1">
    <location>
        <begin position="84"/>
        <end position="103"/>
    </location>
</feature>
<keyword evidence="1" id="KW-1133">Transmembrane helix</keyword>
<evidence type="ECO:0000313" key="2">
    <source>
        <dbReference type="EMBL" id="UYB36310.1"/>
    </source>
</evidence>
<gene>
    <name evidence="2" type="ORF">N9A08_01020</name>
</gene>